<keyword evidence="1" id="KW-0472">Membrane</keyword>
<feature type="transmembrane region" description="Helical" evidence="1">
    <location>
        <begin position="109"/>
        <end position="127"/>
    </location>
</feature>
<organism evidence="2">
    <name type="scientific">Lygus hesperus</name>
    <name type="common">Western plant bug</name>
    <dbReference type="NCBI Taxonomy" id="30085"/>
    <lineage>
        <taxon>Eukaryota</taxon>
        <taxon>Metazoa</taxon>
        <taxon>Ecdysozoa</taxon>
        <taxon>Arthropoda</taxon>
        <taxon>Hexapoda</taxon>
        <taxon>Insecta</taxon>
        <taxon>Pterygota</taxon>
        <taxon>Neoptera</taxon>
        <taxon>Paraneoptera</taxon>
        <taxon>Hemiptera</taxon>
        <taxon>Heteroptera</taxon>
        <taxon>Panheteroptera</taxon>
        <taxon>Cimicomorpha</taxon>
        <taxon>Miridae</taxon>
        <taxon>Mirini</taxon>
        <taxon>Lygus</taxon>
    </lineage>
</organism>
<keyword evidence="1" id="KW-0812">Transmembrane</keyword>
<accession>A0A0K8SJP8</accession>
<name>A0A0K8SJP8_LYGHE</name>
<reference evidence="2" key="1">
    <citation type="submission" date="2014-09" db="EMBL/GenBank/DDBJ databases">
        <authorList>
            <person name="Magalhaes I.L.F."/>
            <person name="Oliveira U."/>
            <person name="Santos F.R."/>
            <person name="Vidigal T.H.D.A."/>
            <person name="Brescovit A.D."/>
            <person name="Santos A.J."/>
        </authorList>
    </citation>
    <scope>NUCLEOTIDE SEQUENCE</scope>
</reference>
<protein>
    <submittedName>
        <fullName evidence="2">Uncharacterized protein</fullName>
    </submittedName>
</protein>
<proteinExistence type="predicted"/>
<keyword evidence="1" id="KW-1133">Transmembrane helix</keyword>
<dbReference type="AlphaFoldDB" id="A0A0K8SJP8"/>
<evidence type="ECO:0000313" key="2">
    <source>
        <dbReference type="EMBL" id="JAG53513.1"/>
    </source>
</evidence>
<sequence>MTVCRETGEIAAELLLTISCRSGELNPETGEWEKRNGRPFKIPQKVTPPRKQVTECDGKKCCGGAYVIWLALITLMMFAPSYGVTLWLAMETLYHLYAHKKPGMYQHPLHFFFFSEFCAYCQSKVRMDKVQRLQDRRYRHYTSNIPMVG</sequence>
<dbReference type="EMBL" id="GBRD01012311">
    <property type="protein sequence ID" value="JAG53513.1"/>
    <property type="molecule type" value="Transcribed_RNA"/>
</dbReference>
<evidence type="ECO:0000256" key="1">
    <source>
        <dbReference type="SAM" id="Phobius"/>
    </source>
</evidence>
<feature type="transmembrane region" description="Helical" evidence="1">
    <location>
        <begin position="67"/>
        <end position="89"/>
    </location>
</feature>